<keyword evidence="3" id="KW-1185">Reference proteome</keyword>
<feature type="region of interest" description="Disordered" evidence="1">
    <location>
        <begin position="28"/>
        <end position="57"/>
    </location>
</feature>
<evidence type="ECO:0000313" key="2">
    <source>
        <dbReference type="EMBL" id="MXO96761.1"/>
    </source>
</evidence>
<organism evidence="2 3">
    <name type="scientific">Qipengyuania aquimaris</name>
    <dbReference type="NCBI Taxonomy" id="255984"/>
    <lineage>
        <taxon>Bacteria</taxon>
        <taxon>Pseudomonadati</taxon>
        <taxon>Pseudomonadota</taxon>
        <taxon>Alphaproteobacteria</taxon>
        <taxon>Sphingomonadales</taxon>
        <taxon>Erythrobacteraceae</taxon>
        <taxon>Qipengyuania</taxon>
    </lineage>
</organism>
<dbReference type="RefSeq" id="WP_199800310.1">
    <property type="nucleotide sequence ID" value="NZ_WTYI01000001.1"/>
</dbReference>
<name>A0A6I4TNU0_9SPHN</name>
<evidence type="ECO:0000313" key="3">
    <source>
        <dbReference type="Proteomes" id="UP000432727"/>
    </source>
</evidence>
<comment type="caution">
    <text evidence="2">The sequence shown here is derived from an EMBL/GenBank/DDBJ whole genome shotgun (WGS) entry which is preliminary data.</text>
</comment>
<protein>
    <submittedName>
        <fullName evidence="2">Uncharacterized protein</fullName>
    </submittedName>
</protein>
<accession>A0A6I4TNU0</accession>
<dbReference type="Proteomes" id="UP000432727">
    <property type="component" value="Unassembled WGS sequence"/>
</dbReference>
<dbReference type="EMBL" id="WTYI01000001">
    <property type="protein sequence ID" value="MXO96761.1"/>
    <property type="molecule type" value="Genomic_DNA"/>
</dbReference>
<proteinExistence type="predicted"/>
<evidence type="ECO:0000256" key="1">
    <source>
        <dbReference type="SAM" id="MobiDB-lite"/>
    </source>
</evidence>
<sequence length="57" mass="6331">MIDYFAIFLTHGLIVLVCWRLLAREDLDDPLAAPPPAPGKSVTRKRRGRDKGRGGDV</sequence>
<dbReference type="AlphaFoldDB" id="A0A6I4TNU0"/>
<reference evidence="2 3" key="1">
    <citation type="submission" date="2019-12" db="EMBL/GenBank/DDBJ databases">
        <title>Genomic-based taxomic classification of the family Erythrobacteraceae.</title>
        <authorList>
            <person name="Xu L."/>
        </authorList>
    </citation>
    <scope>NUCLEOTIDE SEQUENCE [LARGE SCALE GENOMIC DNA]</scope>
    <source>
        <strain evidence="2 3">JCM 12189</strain>
    </source>
</reference>
<gene>
    <name evidence="2" type="ORF">GRI34_10080</name>
</gene>